<dbReference type="PANTHER" id="PTHR43546">
    <property type="entry name" value="UPF0173 METAL-DEPENDENT HYDROLASE MJ1163-RELATED"/>
    <property type="match status" value="1"/>
</dbReference>
<reference evidence="5" key="1">
    <citation type="submission" date="2017-04" db="EMBL/GenBank/DDBJ databases">
        <authorList>
            <person name="Varghese N."/>
            <person name="Submissions S."/>
        </authorList>
    </citation>
    <scope>NUCLEOTIDE SEQUENCE [LARGE SCALE GENOMIC DNA]</scope>
    <source>
        <strain evidence="5">DSM 9293</strain>
    </source>
</reference>
<dbReference type="STRING" id="28034.BFX07_02790"/>
<evidence type="ECO:0000256" key="1">
    <source>
        <dbReference type="ARBA" id="ARBA00022801"/>
    </source>
</evidence>
<evidence type="ECO:0000313" key="4">
    <source>
        <dbReference type="EMBL" id="SMC02151.1"/>
    </source>
</evidence>
<dbReference type="EMBL" id="FWWY01000001">
    <property type="protein sequence ID" value="SMC02151.1"/>
    <property type="molecule type" value="Genomic_DNA"/>
</dbReference>
<protein>
    <recommendedName>
        <fullName evidence="2">UPF0173 metal-dependent hydrolase SAMN00768000_0369</fullName>
    </recommendedName>
</protein>
<organism evidence="4 5">
    <name type="scientific">Sulfobacillus thermosulfidooxidans (strain DSM 9293 / VKM B-1269 / AT-1)</name>
    <dbReference type="NCBI Taxonomy" id="929705"/>
    <lineage>
        <taxon>Bacteria</taxon>
        <taxon>Bacillati</taxon>
        <taxon>Bacillota</taxon>
        <taxon>Clostridia</taxon>
        <taxon>Eubacteriales</taxon>
        <taxon>Clostridiales Family XVII. Incertae Sedis</taxon>
        <taxon>Sulfobacillus</taxon>
    </lineage>
</organism>
<dbReference type="SUPFAM" id="SSF56281">
    <property type="entry name" value="Metallo-hydrolase/oxidoreductase"/>
    <property type="match status" value="1"/>
</dbReference>
<accession>A0A1W1W771</accession>
<feature type="domain" description="Metallo-beta-lactamase" evidence="3">
    <location>
        <begin position="14"/>
        <end position="202"/>
    </location>
</feature>
<dbReference type="InterPro" id="IPR022877">
    <property type="entry name" value="UPF0173"/>
</dbReference>
<evidence type="ECO:0000256" key="2">
    <source>
        <dbReference type="HAMAP-Rule" id="MF_00457"/>
    </source>
</evidence>
<keyword evidence="1 2" id="KW-0378">Hydrolase</keyword>
<comment type="similarity">
    <text evidence="2">Belongs to the UPF0173 family.</text>
</comment>
<dbReference type="HAMAP" id="MF_00457">
    <property type="entry name" value="UPF0173"/>
    <property type="match status" value="1"/>
</dbReference>
<dbReference type="Proteomes" id="UP000192660">
    <property type="component" value="Unassembled WGS sequence"/>
</dbReference>
<name>A0A1W1W771_SULTA</name>
<gene>
    <name evidence="4" type="ORF">SAMN00768000_0369</name>
</gene>
<dbReference type="PANTHER" id="PTHR43546:SF3">
    <property type="entry name" value="UPF0173 METAL-DEPENDENT HYDROLASE MJ1163"/>
    <property type="match status" value="1"/>
</dbReference>
<dbReference type="GO" id="GO:0016787">
    <property type="term" value="F:hydrolase activity"/>
    <property type="evidence" value="ECO:0007669"/>
    <property type="project" value="UniProtKB-UniRule"/>
</dbReference>
<dbReference type="InterPro" id="IPR001279">
    <property type="entry name" value="Metallo-B-lactamas"/>
</dbReference>
<keyword evidence="5" id="KW-1185">Reference proteome</keyword>
<dbReference type="InterPro" id="IPR050114">
    <property type="entry name" value="UPF0173_UPF0282_UlaG_hydrolase"/>
</dbReference>
<dbReference type="AlphaFoldDB" id="A0A1W1W771"/>
<dbReference type="Gene3D" id="3.60.15.10">
    <property type="entry name" value="Ribonuclease Z/Hydroxyacylglutathione hydrolase-like"/>
    <property type="match status" value="1"/>
</dbReference>
<sequence>MIMSLDGAELTWLGHASFVLKSPGGRYIVFDPWLEGNPKCPQEFYNWDKADYILLTHGHFDHMGSAEMLAKKTGATVISNFEIATYLASLGVANTIGMNKGGTLEFGDIKITMVYADHSSGISTDAGIIYGGEAAGFVVTLENGLSIYHAGDTNVFGDMTLIKTLYAPDVALLPIGGHYTMSPKEAAYAVELLEPKVVIPMHYGTFDALKGSPNALKDLLADKPVTLEVLQPGQQYR</sequence>
<dbReference type="SMART" id="SM00849">
    <property type="entry name" value="Lactamase_B"/>
    <property type="match status" value="1"/>
</dbReference>
<dbReference type="NCBIfam" id="NF001911">
    <property type="entry name" value="PRK00685.1"/>
    <property type="match status" value="1"/>
</dbReference>
<dbReference type="Pfam" id="PF13483">
    <property type="entry name" value="Lactamase_B_3"/>
    <property type="match status" value="1"/>
</dbReference>
<dbReference type="InterPro" id="IPR036866">
    <property type="entry name" value="RibonucZ/Hydroxyglut_hydro"/>
</dbReference>
<evidence type="ECO:0000313" key="5">
    <source>
        <dbReference type="Proteomes" id="UP000192660"/>
    </source>
</evidence>
<evidence type="ECO:0000259" key="3">
    <source>
        <dbReference type="SMART" id="SM00849"/>
    </source>
</evidence>
<proteinExistence type="inferred from homology"/>